<dbReference type="InterPro" id="IPR050210">
    <property type="entry name" value="tRNA_Adenine-N(6)_MTase"/>
</dbReference>
<accession>A0ABN6ZDF3</accession>
<keyword evidence="2" id="KW-0808">Transferase</keyword>
<reference evidence="2" key="1">
    <citation type="journal article" date="2024" name="Int. J. Syst. Evol. Microbiol.">
        <title>Turicibacter faecis sp. nov., isolated from faeces of heart failure mouse model.</title>
        <authorList>
            <person name="Imamura Y."/>
            <person name="Motooka D."/>
            <person name="Nakajima Y."/>
            <person name="Ito S."/>
            <person name="Kitakaze M."/>
            <person name="Iida T."/>
            <person name="Nakamura S."/>
        </authorList>
    </citation>
    <scope>NUCLEOTIDE SEQUENCE</scope>
    <source>
        <strain evidence="2">TC023</strain>
    </source>
</reference>
<dbReference type="EMBL" id="AP028127">
    <property type="protein sequence ID" value="BEH91778.1"/>
    <property type="molecule type" value="Genomic_DNA"/>
</dbReference>
<dbReference type="PANTHER" id="PTHR47739:SF1">
    <property type="entry name" value="TRNA1(VAL) (ADENINE(37)-N6)-METHYLTRANSFERASE"/>
    <property type="match status" value="1"/>
</dbReference>
<dbReference type="Pfam" id="PF05175">
    <property type="entry name" value="MTS"/>
    <property type="match status" value="1"/>
</dbReference>
<dbReference type="GO" id="GO:0032259">
    <property type="term" value="P:methylation"/>
    <property type="evidence" value="ECO:0007669"/>
    <property type="project" value="UniProtKB-KW"/>
</dbReference>
<keyword evidence="2" id="KW-0489">Methyltransferase</keyword>
<dbReference type="InterPro" id="IPR007848">
    <property type="entry name" value="Small_mtfrase_dom"/>
</dbReference>
<proteinExistence type="predicted"/>
<dbReference type="InterPro" id="IPR029063">
    <property type="entry name" value="SAM-dependent_MTases_sf"/>
</dbReference>
<organism evidence="2 3">
    <name type="scientific">Turicibacter faecis</name>
    <dbReference type="NCBI Taxonomy" id="2963365"/>
    <lineage>
        <taxon>Bacteria</taxon>
        <taxon>Bacillati</taxon>
        <taxon>Bacillota</taxon>
        <taxon>Erysipelotrichia</taxon>
        <taxon>Erysipelotrichales</taxon>
        <taxon>Turicibacteraceae</taxon>
        <taxon>Turicibacter</taxon>
    </lineage>
</organism>
<feature type="domain" description="Methyltransferase small" evidence="1">
    <location>
        <begin position="45"/>
        <end position="178"/>
    </location>
</feature>
<evidence type="ECO:0000313" key="2">
    <source>
        <dbReference type="EMBL" id="BEH91778.1"/>
    </source>
</evidence>
<gene>
    <name evidence="2" type="ORF">T23_18800</name>
</gene>
<dbReference type="PANTHER" id="PTHR47739">
    <property type="entry name" value="TRNA1(VAL) (ADENINE(37)-N6)-METHYLTRANSFERASE"/>
    <property type="match status" value="1"/>
</dbReference>
<dbReference type="RefSeq" id="WP_161832673.1">
    <property type="nucleotide sequence ID" value="NZ_AP028127.1"/>
</dbReference>
<dbReference type="GO" id="GO:0008168">
    <property type="term" value="F:methyltransferase activity"/>
    <property type="evidence" value="ECO:0007669"/>
    <property type="project" value="UniProtKB-KW"/>
</dbReference>
<keyword evidence="3" id="KW-1185">Reference proteome</keyword>
<evidence type="ECO:0000259" key="1">
    <source>
        <dbReference type="Pfam" id="PF05175"/>
    </source>
</evidence>
<evidence type="ECO:0000313" key="3">
    <source>
        <dbReference type="Proteomes" id="UP001432099"/>
    </source>
</evidence>
<sequence>MSGKEYLLKENEVLNDLLGYDGLKIIQHPEMFNFSLDSTLLGNYATLNKNAHKVVDLCTGNAPIPLFLSLRNSNIKIIGVEIQDVSHDLASRNVAVNGLENQIEIIKGDLKGINEKIGRFSYDVVTCNPPYFKVNPDSNLNKNDYLTIARHEVLATLDDVVKEASLLLKQGGRFAMVHRPDRLIDIIETFRKYKIEPKRMRLVYPRIHREANVLLIEGIKGGKAGNLRIENPLFVYENETSVNYSQEILDLFMLGKKEEASQ</sequence>
<dbReference type="SUPFAM" id="SSF53335">
    <property type="entry name" value="S-adenosyl-L-methionine-dependent methyltransferases"/>
    <property type="match status" value="1"/>
</dbReference>
<dbReference type="Proteomes" id="UP001432099">
    <property type="component" value="Chromosome"/>
</dbReference>
<dbReference type="CDD" id="cd02440">
    <property type="entry name" value="AdoMet_MTases"/>
    <property type="match status" value="1"/>
</dbReference>
<name>A0ABN6ZDF3_9FIRM</name>
<dbReference type="Gene3D" id="3.40.50.150">
    <property type="entry name" value="Vaccinia Virus protein VP39"/>
    <property type="match status" value="1"/>
</dbReference>
<protein>
    <submittedName>
        <fullName evidence="2">Methyltransferase</fullName>
    </submittedName>
</protein>